<accession>A0A6J6R3Y6</accession>
<dbReference type="AlphaFoldDB" id="A0A6J6R3Y6"/>
<proteinExistence type="predicted"/>
<evidence type="ECO:0000313" key="2">
    <source>
        <dbReference type="EMBL" id="CAB4714064.1"/>
    </source>
</evidence>
<evidence type="ECO:0000313" key="4">
    <source>
        <dbReference type="EMBL" id="CAB4914611.1"/>
    </source>
</evidence>
<evidence type="ECO:0000313" key="5">
    <source>
        <dbReference type="EMBL" id="CAB5002989.1"/>
    </source>
</evidence>
<dbReference type="CDD" id="cd00347">
    <property type="entry name" value="Flavin_utilizing_monoxygenases"/>
    <property type="match status" value="1"/>
</dbReference>
<dbReference type="EMBL" id="CAEZYF010000004">
    <property type="protein sequence ID" value="CAB4714064.1"/>
    <property type="molecule type" value="Genomic_DNA"/>
</dbReference>
<reference evidence="2" key="1">
    <citation type="submission" date="2020-05" db="EMBL/GenBank/DDBJ databases">
        <authorList>
            <person name="Chiriac C."/>
            <person name="Salcher M."/>
            <person name="Ghai R."/>
            <person name="Kavagutti S V."/>
        </authorList>
    </citation>
    <scope>NUCLEOTIDE SEQUENCE</scope>
</reference>
<evidence type="ECO:0000313" key="3">
    <source>
        <dbReference type="EMBL" id="CAB4853224.1"/>
    </source>
</evidence>
<dbReference type="InterPro" id="IPR036661">
    <property type="entry name" value="Luciferase-like_sf"/>
</dbReference>
<protein>
    <submittedName>
        <fullName evidence="2">Unannotated protein</fullName>
    </submittedName>
</protein>
<dbReference type="EMBL" id="CAESGF010000001">
    <property type="protein sequence ID" value="CAB4362357.1"/>
    <property type="molecule type" value="Genomic_DNA"/>
</dbReference>
<dbReference type="EMBL" id="CAFBIY010000219">
    <property type="protein sequence ID" value="CAB4853224.1"/>
    <property type="molecule type" value="Genomic_DNA"/>
</dbReference>
<dbReference type="EMBL" id="CAFBMT010000002">
    <property type="protein sequence ID" value="CAB4914611.1"/>
    <property type="molecule type" value="Genomic_DNA"/>
</dbReference>
<name>A0A6J6R3Y6_9ZZZZ</name>
<sequence length="57" mass="6767">MKFSLWPSFDRTWDETLTVAQFAEQHGYHSFWSVDHRPPPPPSTPLHLQVGRDSCRW</sequence>
<evidence type="ECO:0000313" key="1">
    <source>
        <dbReference type="EMBL" id="CAB4362357.1"/>
    </source>
</evidence>
<organism evidence="2">
    <name type="scientific">freshwater metagenome</name>
    <dbReference type="NCBI Taxonomy" id="449393"/>
    <lineage>
        <taxon>unclassified sequences</taxon>
        <taxon>metagenomes</taxon>
        <taxon>ecological metagenomes</taxon>
    </lineage>
</organism>
<dbReference type="GO" id="GO:0016705">
    <property type="term" value="F:oxidoreductase activity, acting on paired donors, with incorporation or reduction of molecular oxygen"/>
    <property type="evidence" value="ECO:0007669"/>
    <property type="project" value="InterPro"/>
</dbReference>
<dbReference type="SUPFAM" id="SSF51679">
    <property type="entry name" value="Bacterial luciferase-like"/>
    <property type="match status" value="1"/>
</dbReference>
<gene>
    <name evidence="2" type="ORF">UFOPK2656_00861</name>
    <name evidence="3" type="ORF">UFOPK3267_02749</name>
    <name evidence="4" type="ORF">UFOPK3651_00444</name>
    <name evidence="5" type="ORF">UFOPK3931_02284</name>
    <name evidence="1" type="ORF">UFOPK4189_00131</name>
</gene>
<dbReference type="EMBL" id="CAFBOL010000075">
    <property type="protein sequence ID" value="CAB5002989.1"/>
    <property type="molecule type" value="Genomic_DNA"/>
</dbReference>